<dbReference type="InterPro" id="IPR051907">
    <property type="entry name" value="DoxX-like_oxidoreductase"/>
</dbReference>
<dbReference type="PANTHER" id="PTHR33452:SF4">
    <property type="entry name" value="BLL4328 PROTEIN"/>
    <property type="match status" value="1"/>
</dbReference>
<proteinExistence type="inferred from homology"/>
<dbReference type="InterPro" id="IPR032808">
    <property type="entry name" value="DoxX"/>
</dbReference>
<evidence type="ECO:0000256" key="2">
    <source>
        <dbReference type="ARBA" id="ARBA00006679"/>
    </source>
</evidence>
<feature type="transmembrane region" description="Helical" evidence="7">
    <location>
        <begin position="103"/>
        <end position="124"/>
    </location>
</feature>
<evidence type="ECO:0000256" key="4">
    <source>
        <dbReference type="ARBA" id="ARBA00022692"/>
    </source>
</evidence>
<keyword evidence="5 7" id="KW-1133">Transmembrane helix</keyword>
<dbReference type="AlphaFoldDB" id="A0A7G6SNW9"/>
<evidence type="ECO:0000256" key="5">
    <source>
        <dbReference type="ARBA" id="ARBA00022989"/>
    </source>
</evidence>
<dbReference type="EMBL" id="CP050296">
    <property type="protein sequence ID" value="QND56201.1"/>
    <property type="molecule type" value="Genomic_DNA"/>
</dbReference>
<keyword evidence="4 7" id="KW-0812">Transmembrane</keyword>
<evidence type="ECO:0000313" key="9">
    <source>
        <dbReference type="Proteomes" id="UP000515465"/>
    </source>
</evidence>
<evidence type="ECO:0000313" key="8">
    <source>
        <dbReference type="EMBL" id="QND56201.1"/>
    </source>
</evidence>
<comment type="similarity">
    <text evidence="2">Belongs to the DoxX family.</text>
</comment>
<dbReference type="GO" id="GO:0005886">
    <property type="term" value="C:plasma membrane"/>
    <property type="evidence" value="ECO:0007669"/>
    <property type="project" value="UniProtKB-SubCell"/>
</dbReference>
<organism evidence="8 9">
    <name type="scientific">Mesorhizobium huakuii</name>
    <dbReference type="NCBI Taxonomy" id="28104"/>
    <lineage>
        <taxon>Bacteria</taxon>
        <taxon>Pseudomonadati</taxon>
        <taxon>Pseudomonadota</taxon>
        <taxon>Alphaproteobacteria</taxon>
        <taxon>Hyphomicrobiales</taxon>
        <taxon>Phyllobacteriaceae</taxon>
        <taxon>Mesorhizobium</taxon>
    </lineage>
</organism>
<dbReference type="PANTHER" id="PTHR33452">
    <property type="entry name" value="OXIDOREDUCTASE CATD-RELATED"/>
    <property type="match status" value="1"/>
</dbReference>
<keyword evidence="6 7" id="KW-0472">Membrane</keyword>
<feature type="transmembrane region" description="Helical" evidence="7">
    <location>
        <begin position="73"/>
        <end position="91"/>
    </location>
</feature>
<keyword evidence="3" id="KW-1003">Cell membrane</keyword>
<comment type="subcellular location">
    <subcellularLocation>
        <location evidence="1">Cell membrane</location>
        <topology evidence="1">Multi-pass membrane protein</topology>
    </subcellularLocation>
</comment>
<evidence type="ECO:0000256" key="3">
    <source>
        <dbReference type="ARBA" id="ARBA00022475"/>
    </source>
</evidence>
<feature type="transmembrane region" description="Helical" evidence="7">
    <location>
        <begin position="49"/>
        <end position="66"/>
    </location>
</feature>
<reference evidence="8" key="1">
    <citation type="journal article" date="2020" name="Mol. Plant Microbe Interact.">
        <title>Complete genome sequences of four natural Pseudomonas isolates that catabolize a wide range of aromatic compounds relevant to lignin valorization.</title>
        <authorList>
            <person name="Hatmaker E.A."/>
            <person name="Presle G."/>
            <person name="Cannon O."/>
            <person name="Guss A.M."/>
            <person name="Elkins J.G."/>
        </authorList>
    </citation>
    <scope>NUCLEOTIDE SEQUENCE</scope>
    <source>
        <strain evidence="8">583</strain>
    </source>
</reference>
<accession>A0A7G6SNW9</accession>
<evidence type="ECO:0000256" key="6">
    <source>
        <dbReference type="ARBA" id="ARBA00023136"/>
    </source>
</evidence>
<evidence type="ECO:0000256" key="1">
    <source>
        <dbReference type="ARBA" id="ARBA00004651"/>
    </source>
</evidence>
<name>A0A7G6SNW9_9HYPH</name>
<dbReference type="Proteomes" id="UP000515465">
    <property type="component" value="Chromosome"/>
</dbReference>
<feature type="transmembrane region" description="Helical" evidence="7">
    <location>
        <begin position="12"/>
        <end position="29"/>
    </location>
</feature>
<protein>
    <submittedName>
        <fullName evidence="8">DoxX family protein</fullName>
    </submittedName>
</protein>
<evidence type="ECO:0000256" key="7">
    <source>
        <dbReference type="SAM" id="Phobius"/>
    </source>
</evidence>
<dbReference type="RefSeq" id="WP_183462228.1">
    <property type="nucleotide sequence ID" value="NZ_CP050296.1"/>
</dbReference>
<gene>
    <name evidence="8" type="ORF">HB778_05820</name>
</gene>
<dbReference type="Pfam" id="PF07681">
    <property type="entry name" value="DoxX"/>
    <property type="match status" value="1"/>
</dbReference>
<sequence length="128" mass="13943">MLQGLSRYSPQALGVLRIVVGLLFLEHGSQKLFNFPPSTMPAQPGMETLMIVTGILELLGGLLILVGFLTRPVSFVLCGMMAIAYFMVHAQKGFFPANNMGDAAILFCFAFFYLFFAGPGAWSVDNRG</sequence>